<comment type="similarity">
    <text evidence="1">Belongs to the thiolase-like superfamily. Thiolase family.</text>
</comment>
<dbReference type="Pfam" id="PF02803">
    <property type="entry name" value="Thiolase_C"/>
    <property type="match status" value="1"/>
</dbReference>
<evidence type="ECO:0000313" key="6">
    <source>
        <dbReference type="EMBL" id="CAB4609015.1"/>
    </source>
</evidence>
<dbReference type="InterPro" id="IPR020616">
    <property type="entry name" value="Thiolase_N"/>
</dbReference>
<dbReference type="NCBIfam" id="TIGR01930">
    <property type="entry name" value="AcCoA-C-Actrans"/>
    <property type="match status" value="1"/>
</dbReference>
<dbReference type="AlphaFoldDB" id="A0A6J6HCI9"/>
<reference evidence="6" key="1">
    <citation type="submission" date="2020-05" db="EMBL/GenBank/DDBJ databases">
        <authorList>
            <person name="Chiriac C."/>
            <person name="Salcher M."/>
            <person name="Ghai R."/>
            <person name="Kavagutti S V."/>
        </authorList>
    </citation>
    <scope>NUCLEOTIDE SEQUENCE</scope>
</reference>
<dbReference type="PIRSF" id="PIRSF000429">
    <property type="entry name" value="Ac-CoA_Ac_transf"/>
    <property type="match status" value="1"/>
</dbReference>
<dbReference type="SUPFAM" id="SSF53901">
    <property type="entry name" value="Thiolase-like"/>
    <property type="match status" value="2"/>
</dbReference>
<dbReference type="Pfam" id="PF00108">
    <property type="entry name" value="Thiolase_N"/>
    <property type="match status" value="1"/>
</dbReference>
<proteinExistence type="inferred from homology"/>
<gene>
    <name evidence="6" type="ORF">UFOPK1863_00269</name>
</gene>
<organism evidence="6">
    <name type="scientific">freshwater metagenome</name>
    <dbReference type="NCBI Taxonomy" id="449393"/>
    <lineage>
        <taxon>unclassified sequences</taxon>
        <taxon>metagenomes</taxon>
        <taxon>ecological metagenomes</taxon>
    </lineage>
</organism>
<evidence type="ECO:0000259" key="5">
    <source>
        <dbReference type="Pfam" id="PF02803"/>
    </source>
</evidence>
<dbReference type="InterPro" id="IPR002155">
    <property type="entry name" value="Thiolase"/>
</dbReference>
<evidence type="ECO:0000256" key="3">
    <source>
        <dbReference type="ARBA" id="ARBA00023315"/>
    </source>
</evidence>
<name>A0A6J6HCI9_9ZZZZ</name>
<dbReference type="EMBL" id="CAEZUY010000012">
    <property type="protein sequence ID" value="CAB4609015.1"/>
    <property type="molecule type" value="Genomic_DNA"/>
</dbReference>
<sequence length="393" mass="41762">MTTPEVIITNAVRTPFGRYFGALSQTRPDDLLGFTLKTLAERTPSLDLAKIDDVIMGDSNGAGEDNRNVARMGALLAGFPRTIPGVTLNRLCGSGAEAFIQGSRAIRSGDAQFIISGGVEVMSRAPWIVERTSKEQPTDPVYHQSTVGWRMTNPQFPSHWVQSLGRSAEVVAEKLGITRLQQDEWALRSHQLAAAAWDRGIHSDWVAPFAGLTRDESIRADSSLEILGGLKSAFSESGSVTAGNSSPINDGSVAALLTTPRNASELGLEPIGKILAAQVVATEPDLFTLAPIDAINRVLKKIDRKANEIVIWEINEAFAAMVLTVLNEMPEISRDRVNVNGGAIAIGHPVGASASRVIIECARELKRRGGGIGIAAACIGVGLGVAVAIEVEA</sequence>
<dbReference type="GO" id="GO:0016747">
    <property type="term" value="F:acyltransferase activity, transferring groups other than amino-acyl groups"/>
    <property type="evidence" value="ECO:0007669"/>
    <property type="project" value="InterPro"/>
</dbReference>
<dbReference type="InterPro" id="IPR020617">
    <property type="entry name" value="Thiolase_C"/>
</dbReference>
<feature type="domain" description="Thiolase N-terminal" evidence="4">
    <location>
        <begin position="6"/>
        <end position="258"/>
    </location>
</feature>
<protein>
    <submittedName>
        <fullName evidence="6">Unannotated protein</fullName>
    </submittedName>
</protein>
<evidence type="ECO:0000259" key="4">
    <source>
        <dbReference type="Pfam" id="PF00108"/>
    </source>
</evidence>
<evidence type="ECO:0000256" key="1">
    <source>
        <dbReference type="ARBA" id="ARBA00010982"/>
    </source>
</evidence>
<dbReference type="PANTHER" id="PTHR18919">
    <property type="entry name" value="ACETYL-COA C-ACYLTRANSFERASE"/>
    <property type="match status" value="1"/>
</dbReference>
<evidence type="ECO:0000256" key="2">
    <source>
        <dbReference type="ARBA" id="ARBA00022679"/>
    </source>
</evidence>
<dbReference type="PROSITE" id="PS00099">
    <property type="entry name" value="THIOLASE_3"/>
    <property type="match status" value="1"/>
</dbReference>
<dbReference type="PANTHER" id="PTHR18919:SF107">
    <property type="entry name" value="ACETYL-COA ACETYLTRANSFERASE, CYTOSOLIC"/>
    <property type="match status" value="1"/>
</dbReference>
<keyword evidence="2" id="KW-0808">Transferase</keyword>
<feature type="domain" description="Thiolase C-terminal" evidence="5">
    <location>
        <begin position="269"/>
        <end position="390"/>
    </location>
</feature>
<dbReference type="CDD" id="cd00751">
    <property type="entry name" value="thiolase"/>
    <property type="match status" value="1"/>
</dbReference>
<accession>A0A6J6HCI9</accession>
<dbReference type="Gene3D" id="3.40.47.10">
    <property type="match status" value="1"/>
</dbReference>
<dbReference type="InterPro" id="IPR016039">
    <property type="entry name" value="Thiolase-like"/>
</dbReference>
<keyword evidence="3" id="KW-0012">Acyltransferase</keyword>
<dbReference type="InterPro" id="IPR020610">
    <property type="entry name" value="Thiolase_AS"/>
</dbReference>